<dbReference type="InterPro" id="IPR011079">
    <property type="entry name" value="Ala_racemase_C"/>
</dbReference>
<evidence type="ECO:0000256" key="2">
    <source>
        <dbReference type="ARBA" id="ARBA00022898"/>
    </source>
</evidence>
<dbReference type="Proteomes" id="UP001240447">
    <property type="component" value="Unassembled WGS sequence"/>
</dbReference>
<dbReference type="PRINTS" id="PR00992">
    <property type="entry name" value="ALARACEMASE"/>
</dbReference>
<feature type="binding site" evidence="4">
    <location>
        <position position="321"/>
    </location>
    <ligand>
        <name>substrate</name>
    </ligand>
</feature>
<feature type="active site" description="Proton acceptor; specific for D-alanine" evidence="4">
    <location>
        <position position="36"/>
    </location>
</feature>
<comment type="cofactor">
    <cofactor evidence="1 4">
        <name>pyridoxal 5'-phosphate</name>
        <dbReference type="ChEBI" id="CHEBI:597326"/>
    </cofactor>
</comment>
<dbReference type="GO" id="GO:0008784">
    <property type="term" value="F:alanine racemase activity"/>
    <property type="evidence" value="ECO:0007669"/>
    <property type="project" value="UniProtKB-EC"/>
</dbReference>
<dbReference type="Gene3D" id="2.40.37.10">
    <property type="entry name" value="Lyase, Ornithine Decarboxylase, Chain A, domain 1"/>
    <property type="match status" value="1"/>
</dbReference>
<evidence type="ECO:0000256" key="3">
    <source>
        <dbReference type="ARBA" id="ARBA00023235"/>
    </source>
</evidence>
<dbReference type="PANTHER" id="PTHR30511:SF0">
    <property type="entry name" value="ALANINE RACEMASE, CATABOLIC-RELATED"/>
    <property type="match status" value="1"/>
</dbReference>
<dbReference type="InterPro" id="IPR029066">
    <property type="entry name" value="PLP-binding_barrel"/>
</dbReference>
<reference evidence="6 7" key="1">
    <citation type="submission" date="2023-07" db="EMBL/GenBank/DDBJ databases">
        <title>Sequencing the genomes of 1000 actinobacteria strains.</title>
        <authorList>
            <person name="Klenk H.-P."/>
        </authorList>
    </citation>
    <scope>NUCLEOTIDE SEQUENCE [LARGE SCALE GENOMIC DNA]</scope>
    <source>
        <strain evidence="6 7">GD13</strain>
    </source>
</reference>
<comment type="similarity">
    <text evidence="4">Belongs to the alanine racemase family.</text>
</comment>
<gene>
    <name evidence="6" type="ORF">J2S59_001874</name>
</gene>
<dbReference type="EMBL" id="JAUSQM010000001">
    <property type="protein sequence ID" value="MDP9822065.1"/>
    <property type="molecule type" value="Genomic_DNA"/>
</dbReference>
<dbReference type="NCBIfam" id="TIGR00492">
    <property type="entry name" value="alr"/>
    <property type="match status" value="1"/>
</dbReference>
<comment type="caution">
    <text evidence="6">The sequence shown here is derived from an EMBL/GenBank/DDBJ whole genome shotgun (WGS) entry which is preliminary data.</text>
</comment>
<evidence type="ECO:0000313" key="6">
    <source>
        <dbReference type="EMBL" id="MDP9822065.1"/>
    </source>
</evidence>
<organism evidence="6 7">
    <name type="scientific">Nocardioides massiliensis</name>
    <dbReference type="NCBI Taxonomy" id="1325935"/>
    <lineage>
        <taxon>Bacteria</taxon>
        <taxon>Bacillati</taxon>
        <taxon>Actinomycetota</taxon>
        <taxon>Actinomycetes</taxon>
        <taxon>Propionibacteriales</taxon>
        <taxon>Nocardioidaceae</taxon>
        <taxon>Nocardioides</taxon>
    </lineage>
</organism>
<dbReference type="Pfam" id="PF00842">
    <property type="entry name" value="Ala_racemase_C"/>
    <property type="match status" value="1"/>
</dbReference>
<proteinExistence type="inferred from homology"/>
<dbReference type="PANTHER" id="PTHR30511">
    <property type="entry name" value="ALANINE RACEMASE"/>
    <property type="match status" value="1"/>
</dbReference>
<evidence type="ECO:0000259" key="5">
    <source>
        <dbReference type="SMART" id="SM01005"/>
    </source>
</evidence>
<dbReference type="InterPro" id="IPR020622">
    <property type="entry name" value="Ala_racemase_pyridoxalP-BS"/>
</dbReference>
<evidence type="ECO:0000256" key="4">
    <source>
        <dbReference type="HAMAP-Rule" id="MF_01201"/>
    </source>
</evidence>
<comment type="catalytic activity">
    <reaction evidence="4">
        <text>L-alanine = D-alanine</text>
        <dbReference type="Rhea" id="RHEA:20249"/>
        <dbReference type="ChEBI" id="CHEBI:57416"/>
        <dbReference type="ChEBI" id="CHEBI:57972"/>
        <dbReference type="EC" id="5.1.1.1"/>
    </reaction>
</comment>
<protein>
    <recommendedName>
        <fullName evidence="4">Alanine racemase</fullName>
        <ecNumber evidence="4">5.1.1.1</ecNumber>
    </recommendedName>
</protein>
<accession>A0ABT9NQG4</accession>
<evidence type="ECO:0000313" key="7">
    <source>
        <dbReference type="Proteomes" id="UP001240447"/>
    </source>
</evidence>
<dbReference type="EC" id="5.1.1.1" evidence="4"/>
<keyword evidence="2 4" id="KW-0663">Pyridoxal phosphate</keyword>
<keyword evidence="7" id="KW-1185">Reference proteome</keyword>
<dbReference type="SUPFAM" id="SSF50621">
    <property type="entry name" value="Alanine racemase C-terminal domain-like"/>
    <property type="match status" value="1"/>
</dbReference>
<comment type="pathway">
    <text evidence="4">Amino-acid biosynthesis; D-alanine biosynthesis; D-alanine from L-alanine: step 1/1.</text>
</comment>
<sequence>MSVARAELVVDLDAIEANVRRLAAAAGPARLMVVVKADGYGHGMVPVARAARRAGAPWLGAAVLEEALALREAGDTGRILTWLTVPGEDVRAGVRAGLDLTAYSVAEVEHVRAAARDTGVRARLQLKIDTGLHRGGATETAWPAVVQAALDAQRSGEVEVTGMWSHLACADEPDHPANGAQEGVFARAVSVAEDAGLRFEVRHLANSAATLVRPSAHWDLVRCGIAAYGLTPDPVLGTATELGLRQAMTVRSHLVLVKPVAAGEAVSYGHTWRAPRDTVVGLVPLGYGDGIPRHASSGPDGRGAEVLVGGRRAPVRGRICMDQFVVELGHPADGGIPARAGDPVTLLGSADGAPSAQDWADAAGTIGYEIVTRMRGRQQRRYVGAHAEEDTR</sequence>
<dbReference type="CDD" id="cd00430">
    <property type="entry name" value="PLPDE_III_AR"/>
    <property type="match status" value="1"/>
</dbReference>
<dbReference type="Pfam" id="PF01168">
    <property type="entry name" value="Ala_racemase_N"/>
    <property type="match status" value="1"/>
</dbReference>
<dbReference type="InterPro" id="IPR000821">
    <property type="entry name" value="Ala_racemase"/>
</dbReference>
<dbReference type="HAMAP" id="MF_01201">
    <property type="entry name" value="Ala_racemase"/>
    <property type="match status" value="1"/>
</dbReference>
<dbReference type="InterPro" id="IPR001608">
    <property type="entry name" value="Ala_racemase_N"/>
</dbReference>
<dbReference type="Gene3D" id="3.20.20.10">
    <property type="entry name" value="Alanine racemase"/>
    <property type="match status" value="1"/>
</dbReference>
<feature type="binding site" evidence="4">
    <location>
        <position position="134"/>
    </location>
    <ligand>
        <name>substrate</name>
    </ligand>
</feature>
<feature type="active site" description="Proton acceptor; specific for L-alanine" evidence="4">
    <location>
        <position position="268"/>
    </location>
</feature>
<keyword evidence="3 4" id="KW-0413">Isomerase</keyword>
<comment type="function">
    <text evidence="4">Catalyzes the interconversion of L-alanine and D-alanine. May also act on other amino acids.</text>
</comment>
<name>A0ABT9NQG4_9ACTN</name>
<dbReference type="PROSITE" id="PS00395">
    <property type="entry name" value="ALANINE_RACEMASE"/>
    <property type="match status" value="1"/>
</dbReference>
<feature type="modified residue" description="N6-(pyridoxal phosphate)lysine" evidence="4">
    <location>
        <position position="36"/>
    </location>
</feature>
<dbReference type="SUPFAM" id="SSF51419">
    <property type="entry name" value="PLP-binding barrel"/>
    <property type="match status" value="1"/>
</dbReference>
<dbReference type="SMART" id="SM01005">
    <property type="entry name" value="Ala_racemase_C"/>
    <property type="match status" value="1"/>
</dbReference>
<feature type="domain" description="Alanine racemase C-terminal" evidence="5">
    <location>
        <begin position="247"/>
        <end position="383"/>
    </location>
</feature>
<dbReference type="InterPro" id="IPR009006">
    <property type="entry name" value="Ala_racemase/Decarboxylase_C"/>
</dbReference>
<evidence type="ECO:0000256" key="1">
    <source>
        <dbReference type="ARBA" id="ARBA00001933"/>
    </source>
</evidence>
<dbReference type="RefSeq" id="WP_306441322.1">
    <property type="nucleotide sequence ID" value="NZ_CCXJ01000256.1"/>
</dbReference>